<dbReference type="Pfam" id="PF12802">
    <property type="entry name" value="MarR_2"/>
    <property type="match status" value="1"/>
</dbReference>
<dbReference type="CDD" id="cd00090">
    <property type="entry name" value="HTH_ARSR"/>
    <property type="match status" value="1"/>
</dbReference>
<name>A0A8J7WK64_9ACTN</name>
<dbReference type="InterPro" id="IPR001845">
    <property type="entry name" value="HTH_ArsR_DNA-bd_dom"/>
</dbReference>
<feature type="domain" description="HTH arsR-type" evidence="4">
    <location>
        <begin position="27"/>
        <end position="122"/>
    </location>
</feature>
<dbReference type="InterPro" id="IPR036388">
    <property type="entry name" value="WH-like_DNA-bd_sf"/>
</dbReference>
<dbReference type="GO" id="GO:0003677">
    <property type="term" value="F:DNA binding"/>
    <property type="evidence" value="ECO:0007669"/>
    <property type="project" value="UniProtKB-KW"/>
</dbReference>
<dbReference type="GO" id="GO:0003700">
    <property type="term" value="F:DNA-binding transcription factor activity"/>
    <property type="evidence" value="ECO:0007669"/>
    <property type="project" value="InterPro"/>
</dbReference>
<protein>
    <submittedName>
        <fullName evidence="5">Helix-turn-helix transcriptional regulator</fullName>
    </submittedName>
</protein>
<dbReference type="PRINTS" id="PR00778">
    <property type="entry name" value="HTHARSR"/>
</dbReference>
<dbReference type="PROSITE" id="PS50987">
    <property type="entry name" value="HTH_ARSR_2"/>
    <property type="match status" value="1"/>
</dbReference>
<evidence type="ECO:0000313" key="5">
    <source>
        <dbReference type="EMBL" id="MBS2963796.1"/>
    </source>
</evidence>
<dbReference type="NCBIfam" id="NF033788">
    <property type="entry name" value="HTH_metalloreg"/>
    <property type="match status" value="1"/>
</dbReference>
<evidence type="ECO:0000259" key="4">
    <source>
        <dbReference type="PROSITE" id="PS50987"/>
    </source>
</evidence>
<keyword evidence="1" id="KW-0805">Transcription regulation</keyword>
<comment type="caution">
    <text evidence="5">The sequence shown here is derived from an EMBL/GenBank/DDBJ whole genome shotgun (WGS) entry which is preliminary data.</text>
</comment>
<dbReference type="InterPro" id="IPR000835">
    <property type="entry name" value="HTH_MarR-typ"/>
</dbReference>
<evidence type="ECO:0000256" key="3">
    <source>
        <dbReference type="ARBA" id="ARBA00023163"/>
    </source>
</evidence>
<dbReference type="InterPro" id="IPR051011">
    <property type="entry name" value="Metal_resp_trans_reg"/>
</dbReference>
<dbReference type="RefSeq" id="WP_211467817.1">
    <property type="nucleotide sequence ID" value="NZ_JAGSXH010000034.1"/>
</dbReference>
<reference evidence="5" key="1">
    <citation type="submission" date="2021-04" db="EMBL/GenBank/DDBJ databases">
        <title>Genome based classification of Actinospica acidithermotolerans sp. nov., an actinobacterium isolated from an Indonesian hot spring.</title>
        <authorList>
            <person name="Kusuma A.B."/>
            <person name="Putra K.E."/>
            <person name="Nafisah S."/>
            <person name="Loh J."/>
            <person name="Nouioui I."/>
            <person name="Goodfellow M."/>
        </authorList>
    </citation>
    <scope>NUCLEOTIDE SEQUENCE</scope>
    <source>
        <strain evidence="5">DSM 45618</strain>
    </source>
</reference>
<dbReference type="Gene3D" id="1.10.10.10">
    <property type="entry name" value="Winged helix-like DNA-binding domain superfamily/Winged helix DNA-binding domain"/>
    <property type="match status" value="1"/>
</dbReference>
<dbReference type="Proteomes" id="UP000677913">
    <property type="component" value="Unassembled WGS sequence"/>
</dbReference>
<dbReference type="InterPro" id="IPR011991">
    <property type="entry name" value="ArsR-like_HTH"/>
</dbReference>
<sequence>MHLVPAEHAHRRTIDGHRVCEAIEGVGDPAAVRAWAQRFALLSDPGRLTLLRAIRRVPGISVSDLAVAAGMNDTAVSQALRLLRVAGAVAASKDGRIVRYRLVDQTVAALLDLAADRPDAANPGTAAGPVDAAIDAPDRADC</sequence>
<dbReference type="InterPro" id="IPR036390">
    <property type="entry name" value="WH_DNA-bd_sf"/>
</dbReference>
<gene>
    <name evidence="5" type="ORF">KGA66_12105</name>
</gene>
<keyword evidence="6" id="KW-1185">Reference proteome</keyword>
<dbReference type="PANTHER" id="PTHR43132:SF6">
    <property type="entry name" value="HTH-TYPE TRANSCRIPTIONAL REPRESSOR CZRA"/>
    <property type="match status" value="1"/>
</dbReference>
<keyword evidence="2" id="KW-0238">DNA-binding</keyword>
<proteinExistence type="predicted"/>
<evidence type="ECO:0000313" key="6">
    <source>
        <dbReference type="Proteomes" id="UP000677913"/>
    </source>
</evidence>
<evidence type="ECO:0000256" key="1">
    <source>
        <dbReference type="ARBA" id="ARBA00023015"/>
    </source>
</evidence>
<dbReference type="PANTHER" id="PTHR43132">
    <property type="entry name" value="ARSENICAL RESISTANCE OPERON REPRESSOR ARSR-RELATED"/>
    <property type="match status" value="1"/>
</dbReference>
<evidence type="ECO:0000256" key="2">
    <source>
        <dbReference type="ARBA" id="ARBA00023125"/>
    </source>
</evidence>
<accession>A0A8J7WK64</accession>
<organism evidence="5 6">
    <name type="scientific">Actinocrinis puniceicyclus</name>
    <dbReference type="NCBI Taxonomy" id="977794"/>
    <lineage>
        <taxon>Bacteria</taxon>
        <taxon>Bacillati</taxon>
        <taxon>Actinomycetota</taxon>
        <taxon>Actinomycetes</taxon>
        <taxon>Catenulisporales</taxon>
        <taxon>Actinospicaceae</taxon>
        <taxon>Actinocrinis</taxon>
    </lineage>
</organism>
<dbReference type="SUPFAM" id="SSF46785">
    <property type="entry name" value="Winged helix' DNA-binding domain"/>
    <property type="match status" value="1"/>
</dbReference>
<dbReference type="EMBL" id="JAGSXH010000034">
    <property type="protein sequence ID" value="MBS2963796.1"/>
    <property type="molecule type" value="Genomic_DNA"/>
</dbReference>
<dbReference type="AlphaFoldDB" id="A0A8J7WK64"/>
<keyword evidence="3" id="KW-0804">Transcription</keyword>
<dbReference type="SMART" id="SM00418">
    <property type="entry name" value="HTH_ARSR"/>
    <property type="match status" value="1"/>
</dbReference>